<feature type="domain" description="Ribosomal protein eL8/eL30/eS12/Gadd45" evidence="1">
    <location>
        <begin position="5"/>
        <end position="93"/>
    </location>
</feature>
<name>A0ABT2LX65_9FIRM</name>
<proteinExistence type="predicted"/>
<dbReference type="SUPFAM" id="SSF55315">
    <property type="entry name" value="L30e-like"/>
    <property type="match status" value="1"/>
</dbReference>
<dbReference type="EMBL" id="JAODBU010000002">
    <property type="protein sequence ID" value="MCT7397886.1"/>
    <property type="molecule type" value="Genomic_DNA"/>
</dbReference>
<sequence length="102" mass="11184">MDKVISMIGLATKAGKTVSGEFSVEKAIQGNKAHAVIVSVEASDNTKKKFKNKCEYYKIPLFYYGTTQDLGKATGNKTRMSLAVVDEGFSKSIIKMLDNQVK</sequence>
<organism evidence="2 3">
    <name type="scientific">Eubacterium album</name>
    <dbReference type="NCBI Taxonomy" id="2978477"/>
    <lineage>
        <taxon>Bacteria</taxon>
        <taxon>Bacillati</taxon>
        <taxon>Bacillota</taxon>
        <taxon>Clostridia</taxon>
        <taxon>Eubacteriales</taxon>
        <taxon>Eubacteriaceae</taxon>
        <taxon>Eubacterium</taxon>
    </lineage>
</organism>
<gene>
    <name evidence="2" type="ORF">N5B56_02125</name>
</gene>
<evidence type="ECO:0000313" key="2">
    <source>
        <dbReference type="EMBL" id="MCT7397886.1"/>
    </source>
</evidence>
<dbReference type="InterPro" id="IPR029064">
    <property type="entry name" value="Ribosomal_eL30-like_sf"/>
</dbReference>
<evidence type="ECO:0000313" key="3">
    <source>
        <dbReference type="Proteomes" id="UP001431199"/>
    </source>
</evidence>
<dbReference type="Pfam" id="PF01248">
    <property type="entry name" value="Ribosomal_L7Ae"/>
    <property type="match status" value="1"/>
</dbReference>
<reference evidence="2" key="1">
    <citation type="submission" date="2022-09" db="EMBL/GenBank/DDBJ databases">
        <title>Eubacterium sp. LFL-14 isolated from human feces.</title>
        <authorList>
            <person name="Liu F."/>
        </authorList>
    </citation>
    <scope>NUCLEOTIDE SEQUENCE</scope>
    <source>
        <strain evidence="2">LFL-14</strain>
    </source>
</reference>
<dbReference type="InterPro" id="IPR004038">
    <property type="entry name" value="Ribosomal_eL8/eL30/eS12/Gad45"/>
</dbReference>
<protein>
    <submittedName>
        <fullName evidence="2">Ribosomal L7Ae/L30e/S12e/Gadd45 family protein</fullName>
    </submittedName>
</protein>
<evidence type="ECO:0000259" key="1">
    <source>
        <dbReference type="Pfam" id="PF01248"/>
    </source>
</evidence>
<dbReference type="Proteomes" id="UP001431199">
    <property type="component" value="Unassembled WGS sequence"/>
</dbReference>
<dbReference type="Gene3D" id="3.30.1330.30">
    <property type="match status" value="1"/>
</dbReference>
<accession>A0ABT2LX65</accession>
<keyword evidence="3" id="KW-1185">Reference proteome</keyword>
<dbReference type="RefSeq" id="WP_022088484.1">
    <property type="nucleotide sequence ID" value="NZ_JAODBU010000002.1"/>
</dbReference>
<comment type="caution">
    <text evidence="2">The sequence shown here is derived from an EMBL/GenBank/DDBJ whole genome shotgun (WGS) entry which is preliminary data.</text>
</comment>